<protein>
    <submittedName>
        <fullName evidence="1">Uncharacterized protein</fullName>
    </submittedName>
</protein>
<proteinExistence type="predicted"/>
<evidence type="ECO:0000313" key="1">
    <source>
        <dbReference type="EMBL" id="VEN61981.1"/>
    </source>
</evidence>
<reference evidence="1 2" key="1">
    <citation type="submission" date="2019-01" db="EMBL/GenBank/DDBJ databases">
        <authorList>
            <person name="Sayadi A."/>
        </authorList>
    </citation>
    <scope>NUCLEOTIDE SEQUENCE [LARGE SCALE GENOMIC DNA]</scope>
</reference>
<name>A0A653DP10_CALMS</name>
<dbReference type="Proteomes" id="UP000410492">
    <property type="component" value="Unassembled WGS sequence"/>
</dbReference>
<organism evidence="1 2">
    <name type="scientific">Callosobruchus maculatus</name>
    <name type="common">Southern cowpea weevil</name>
    <name type="synonym">Pulse bruchid</name>
    <dbReference type="NCBI Taxonomy" id="64391"/>
    <lineage>
        <taxon>Eukaryota</taxon>
        <taxon>Metazoa</taxon>
        <taxon>Ecdysozoa</taxon>
        <taxon>Arthropoda</taxon>
        <taxon>Hexapoda</taxon>
        <taxon>Insecta</taxon>
        <taxon>Pterygota</taxon>
        <taxon>Neoptera</taxon>
        <taxon>Endopterygota</taxon>
        <taxon>Coleoptera</taxon>
        <taxon>Polyphaga</taxon>
        <taxon>Cucujiformia</taxon>
        <taxon>Chrysomeloidea</taxon>
        <taxon>Chrysomelidae</taxon>
        <taxon>Bruchinae</taxon>
        <taxon>Bruchini</taxon>
        <taxon>Callosobruchus</taxon>
    </lineage>
</organism>
<sequence length="69" mass="8021">MPGNITLNVYCSTSTCSNLQIFKFLKEVIFCISELYTVRPKHRSICSTWTKIQEQVLKLSFTRTLKMLS</sequence>
<dbReference type="AlphaFoldDB" id="A0A653DP10"/>
<evidence type="ECO:0000313" key="2">
    <source>
        <dbReference type="Proteomes" id="UP000410492"/>
    </source>
</evidence>
<keyword evidence="2" id="KW-1185">Reference proteome</keyword>
<gene>
    <name evidence="1" type="ORF">CALMAC_LOCUS19238</name>
</gene>
<accession>A0A653DP10</accession>
<dbReference type="EMBL" id="CAACVG010013559">
    <property type="protein sequence ID" value="VEN61981.1"/>
    <property type="molecule type" value="Genomic_DNA"/>
</dbReference>